<dbReference type="AlphaFoldDB" id="A0AAW9KIJ1"/>
<gene>
    <name evidence="2" type="ORF">GNF83_23560</name>
</gene>
<name>A0AAW9KIJ1_CLOPF</name>
<dbReference type="Proteomes" id="UP001288944">
    <property type="component" value="Unassembled WGS sequence"/>
</dbReference>
<dbReference type="InterPro" id="IPR017853">
    <property type="entry name" value="GH"/>
</dbReference>
<dbReference type="GO" id="GO:0005975">
    <property type="term" value="P:carbohydrate metabolic process"/>
    <property type="evidence" value="ECO:0007669"/>
    <property type="project" value="InterPro"/>
</dbReference>
<evidence type="ECO:0000313" key="2">
    <source>
        <dbReference type="EMBL" id="MDZ7544083.1"/>
    </source>
</evidence>
<feature type="non-terminal residue" evidence="2">
    <location>
        <position position="1"/>
    </location>
</feature>
<reference evidence="2" key="1">
    <citation type="submission" date="2019-11" db="EMBL/GenBank/DDBJ databases">
        <title>Characterization of Clostridium perfringens isolates from swine manure treated agricultural soils.</title>
        <authorList>
            <person name="Wushke S.T."/>
        </authorList>
    </citation>
    <scope>NUCLEOTIDE SEQUENCE</scope>
    <source>
        <strain evidence="2">X62</strain>
    </source>
</reference>
<evidence type="ECO:0000259" key="1">
    <source>
        <dbReference type="Pfam" id="PF02836"/>
    </source>
</evidence>
<dbReference type="InterPro" id="IPR051913">
    <property type="entry name" value="GH2_Domain-Containing"/>
</dbReference>
<protein>
    <submittedName>
        <fullName evidence="2">Glycoside hydrolase family 2 protein</fullName>
    </submittedName>
</protein>
<dbReference type="GO" id="GO:0004553">
    <property type="term" value="F:hydrolase activity, hydrolyzing O-glycosyl compounds"/>
    <property type="evidence" value="ECO:0007669"/>
    <property type="project" value="InterPro"/>
</dbReference>
<proteinExistence type="predicted"/>
<keyword evidence="2" id="KW-0378">Hydrolase</keyword>
<evidence type="ECO:0000313" key="3">
    <source>
        <dbReference type="Proteomes" id="UP001288944"/>
    </source>
</evidence>
<dbReference type="EMBL" id="WNUR01002018">
    <property type="protein sequence ID" value="MDZ7544083.1"/>
    <property type="molecule type" value="Genomic_DNA"/>
</dbReference>
<organism evidence="2 3">
    <name type="scientific">Clostridium perfringens</name>
    <dbReference type="NCBI Taxonomy" id="1502"/>
    <lineage>
        <taxon>Bacteria</taxon>
        <taxon>Bacillati</taxon>
        <taxon>Bacillota</taxon>
        <taxon>Clostridia</taxon>
        <taxon>Eubacteriales</taxon>
        <taxon>Clostridiaceae</taxon>
        <taxon>Clostridium</taxon>
    </lineage>
</organism>
<dbReference type="PANTHER" id="PTHR42732">
    <property type="entry name" value="BETA-GALACTOSIDASE"/>
    <property type="match status" value="1"/>
</dbReference>
<feature type="domain" description="Glycoside hydrolase family 2 catalytic" evidence="1">
    <location>
        <begin position="33"/>
        <end position="108"/>
    </location>
</feature>
<feature type="non-terminal residue" evidence="2">
    <location>
        <position position="123"/>
    </location>
</feature>
<comment type="caution">
    <text evidence="2">The sequence shown here is derived from an EMBL/GenBank/DDBJ whole genome shotgun (WGS) entry which is preliminary data.</text>
</comment>
<sequence>SLYYVMSEGYDEEGIRDSYRTNFGIRTIEFRADSGFYLNGKHYPIKGTCNHQDFAGVGVALPDQLIAYKIKLLKEMGCNAYRSAHHPATPELLDLCDQLGMLVVDENRKLDISPNGIEDLKYM</sequence>
<dbReference type="PANTHER" id="PTHR42732:SF1">
    <property type="entry name" value="BETA-MANNOSIDASE"/>
    <property type="match status" value="1"/>
</dbReference>
<dbReference type="SUPFAM" id="SSF51445">
    <property type="entry name" value="(Trans)glycosidases"/>
    <property type="match status" value="1"/>
</dbReference>
<dbReference type="Gene3D" id="3.20.20.80">
    <property type="entry name" value="Glycosidases"/>
    <property type="match status" value="1"/>
</dbReference>
<dbReference type="InterPro" id="IPR006103">
    <property type="entry name" value="Glyco_hydro_2_cat"/>
</dbReference>
<dbReference type="Pfam" id="PF02836">
    <property type="entry name" value="Glyco_hydro_2_C"/>
    <property type="match status" value="1"/>
</dbReference>
<accession>A0AAW9KIJ1</accession>